<name>A0A9D2GQ66_9BACT</name>
<dbReference type="PANTHER" id="PTHR37419">
    <property type="entry name" value="SERINE/THREONINE-PROTEIN KINASE TOXIN HIPA"/>
    <property type="match status" value="1"/>
</dbReference>
<dbReference type="Gene3D" id="1.10.1070.20">
    <property type="match status" value="1"/>
</dbReference>
<evidence type="ECO:0000259" key="4">
    <source>
        <dbReference type="Pfam" id="PF07804"/>
    </source>
</evidence>
<feature type="domain" description="HipA-like C-terminal" evidence="4">
    <location>
        <begin position="1"/>
        <end position="157"/>
    </location>
</feature>
<protein>
    <submittedName>
        <fullName evidence="5">HipA domain-containing protein</fullName>
    </submittedName>
</protein>
<dbReference type="Proteomes" id="UP000824115">
    <property type="component" value="Unassembled WGS sequence"/>
</dbReference>
<evidence type="ECO:0000313" key="5">
    <source>
        <dbReference type="EMBL" id="HIZ84954.1"/>
    </source>
</evidence>
<dbReference type="GO" id="GO:0005829">
    <property type="term" value="C:cytosol"/>
    <property type="evidence" value="ECO:0007669"/>
    <property type="project" value="TreeGrafter"/>
</dbReference>
<proteinExistence type="inferred from homology"/>
<dbReference type="InterPro" id="IPR052028">
    <property type="entry name" value="HipA_Ser/Thr_kinase"/>
</dbReference>
<reference evidence="5" key="1">
    <citation type="journal article" date="2021" name="PeerJ">
        <title>Extensive microbial diversity within the chicken gut microbiome revealed by metagenomics and culture.</title>
        <authorList>
            <person name="Gilroy R."/>
            <person name="Ravi A."/>
            <person name="Getino M."/>
            <person name="Pursley I."/>
            <person name="Horton D.L."/>
            <person name="Alikhan N.F."/>
            <person name="Baker D."/>
            <person name="Gharbi K."/>
            <person name="Hall N."/>
            <person name="Watson M."/>
            <person name="Adriaenssens E.M."/>
            <person name="Foster-Nyarko E."/>
            <person name="Jarju S."/>
            <person name="Secka A."/>
            <person name="Antonio M."/>
            <person name="Oren A."/>
            <person name="Chaudhuri R.R."/>
            <person name="La Ragione R."/>
            <person name="Hildebrand F."/>
            <person name="Pallen M.J."/>
        </authorList>
    </citation>
    <scope>NUCLEOTIDE SEQUENCE</scope>
    <source>
        <strain evidence="5">Gambia16-554</strain>
    </source>
</reference>
<accession>A0A9D2GQ66</accession>
<reference evidence="5" key="2">
    <citation type="submission" date="2021-04" db="EMBL/GenBank/DDBJ databases">
        <authorList>
            <person name="Gilroy R."/>
        </authorList>
    </citation>
    <scope>NUCLEOTIDE SEQUENCE</scope>
    <source>
        <strain evidence="5">Gambia16-554</strain>
    </source>
</reference>
<organism evidence="5 6">
    <name type="scientific">Candidatus Coprenecus stercoravium</name>
    <dbReference type="NCBI Taxonomy" id="2840735"/>
    <lineage>
        <taxon>Bacteria</taxon>
        <taxon>Pseudomonadati</taxon>
        <taxon>Bacteroidota</taxon>
        <taxon>Bacteroidia</taxon>
        <taxon>Bacteroidales</taxon>
        <taxon>Rikenellaceae</taxon>
        <taxon>Rikenellaceae incertae sedis</taxon>
        <taxon>Candidatus Coprenecus</taxon>
    </lineage>
</organism>
<evidence type="ECO:0000256" key="2">
    <source>
        <dbReference type="ARBA" id="ARBA00022679"/>
    </source>
</evidence>
<dbReference type="Pfam" id="PF07804">
    <property type="entry name" value="HipA_C"/>
    <property type="match status" value="1"/>
</dbReference>
<evidence type="ECO:0000313" key="6">
    <source>
        <dbReference type="Proteomes" id="UP000824115"/>
    </source>
</evidence>
<comment type="caution">
    <text evidence="5">The sequence shown here is derived from an EMBL/GenBank/DDBJ whole genome shotgun (WGS) entry which is preliminary data.</text>
</comment>
<gene>
    <name evidence="5" type="ORF">IAC04_00470</name>
</gene>
<dbReference type="GO" id="GO:0004674">
    <property type="term" value="F:protein serine/threonine kinase activity"/>
    <property type="evidence" value="ECO:0007669"/>
    <property type="project" value="TreeGrafter"/>
</dbReference>
<comment type="similarity">
    <text evidence="1">Belongs to the HipA Ser/Thr kinase family.</text>
</comment>
<keyword evidence="2" id="KW-0808">Transferase</keyword>
<evidence type="ECO:0000256" key="1">
    <source>
        <dbReference type="ARBA" id="ARBA00010164"/>
    </source>
</evidence>
<evidence type="ECO:0000256" key="3">
    <source>
        <dbReference type="ARBA" id="ARBA00022777"/>
    </source>
</evidence>
<keyword evidence="3" id="KW-0418">Kinase</keyword>
<dbReference type="EMBL" id="DXAW01000015">
    <property type="protein sequence ID" value="HIZ84954.1"/>
    <property type="molecule type" value="Genomic_DNA"/>
</dbReference>
<dbReference type="InterPro" id="IPR012893">
    <property type="entry name" value="HipA-like_C"/>
</dbReference>
<sequence>GIRMTDSRLMEIEGTKHFLTERFDRENGRKLHIQTLAAMYPDAASYEDMLLVCRKLQLPETDSEEVFRRMVFNIMANNTDDHNKNFSFIMNPQGQWRQAPAYDMTFIFNTGGYQAQEEHCLSAGGKLRNFTKEDILTFAAVNGIRRPASIIDKVAASLSHFRTIATGYGVKQEWISRIEANIQHHMIECGCMTVPSSKVTFEDTKGNTISNIRIEQAYHGNYHLLADINGHESKYIIRKGTNLYSGISSIGANSLPEDYLRTLAETLLVPKPTNFQS</sequence>
<dbReference type="PANTHER" id="PTHR37419:SF8">
    <property type="entry name" value="TOXIN YJJJ"/>
    <property type="match status" value="1"/>
</dbReference>
<dbReference type="AlphaFoldDB" id="A0A9D2GQ66"/>
<feature type="non-terminal residue" evidence="5">
    <location>
        <position position="1"/>
    </location>
</feature>